<dbReference type="InterPro" id="IPR006311">
    <property type="entry name" value="TAT_signal"/>
</dbReference>
<accession>A0A3L8P6X1</accession>
<keyword evidence="2" id="KW-0732">Signal</keyword>
<dbReference type="AlphaFoldDB" id="A0A3L8P6X1"/>
<evidence type="ECO:0000313" key="3">
    <source>
        <dbReference type="EMBL" id="RLV51011.1"/>
    </source>
</evidence>
<evidence type="ECO:0000313" key="4">
    <source>
        <dbReference type="Proteomes" id="UP000281708"/>
    </source>
</evidence>
<feature type="signal peptide" evidence="2">
    <location>
        <begin position="1"/>
        <end position="37"/>
    </location>
</feature>
<gene>
    <name evidence="3" type="ORF">D9V37_03550</name>
</gene>
<feature type="compositionally biased region" description="Low complexity" evidence="1">
    <location>
        <begin position="170"/>
        <end position="181"/>
    </location>
</feature>
<evidence type="ECO:0000256" key="1">
    <source>
        <dbReference type="SAM" id="MobiDB-lite"/>
    </source>
</evidence>
<name>A0A3L8P6X1_9ACTN</name>
<proteinExistence type="predicted"/>
<keyword evidence="4" id="KW-1185">Reference proteome</keyword>
<organism evidence="3 4">
    <name type="scientific">Nocardioides mangrovicus</name>
    <dbReference type="NCBI Taxonomy" id="2478913"/>
    <lineage>
        <taxon>Bacteria</taxon>
        <taxon>Bacillati</taxon>
        <taxon>Actinomycetota</taxon>
        <taxon>Actinomycetes</taxon>
        <taxon>Propionibacteriales</taxon>
        <taxon>Nocardioidaceae</taxon>
        <taxon>Nocardioides</taxon>
    </lineage>
</organism>
<dbReference type="EMBL" id="RDBE01000001">
    <property type="protein sequence ID" value="RLV51011.1"/>
    <property type="molecule type" value="Genomic_DNA"/>
</dbReference>
<comment type="caution">
    <text evidence="3">The sequence shown here is derived from an EMBL/GenBank/DDBJ whole genome shotgun (WGS) entry which is preliminary data.</text>
</comment>
<dbReference type="OrthoDB" id="3783351at2"/>
<feature type="chain" id="PRO_5018103182" evidence="2">
    <location>
        <begin position="38"/>
        <end position="251"/>
    </location>
</feature>
<dbReference type="PROSITE" id="PS51318">
    <property type="entry name" value="TAT"/>
    <property type="match status" value="1"/>
</dbReference>
<dbReference type="RefSeq" id="WP_121804691.1">
    <property type="nucleotide sequence ID" value="NZ_RDBE01000001.1"/>
</dbReference>
<dbReference type="Proteomes" id="UP000281708">
    <property type="component" value="Unassembled WGS sequence"/>
</dbReference>
<feature type="region of interest" description="Disordered" evidence="1">
    <location>
        <begin position="169"/>
        <end position="189"/>
    </location>
</feature>
<evidence type="ECO:0000256" key="2">
    <source>
        <dbReference type="SAM" id="SignalP"/>
    </source>
</evidence>
<reference evidence="3 4" key="1">
    <citation type="submission" date="2018-10" db="EMBL/GenBank/DDBJ databases">
        <title>Marmoricola sp. 4Q3S-7 whole genome shotgun sequence.</title>
        <authorList>
            <person name="Li F."/>
        </authorList>
    </citation>
    <scope>NUCLEOTIDE SEQUENCE [LARGE SCALE GENOMIC DNA]</scope>
    <source>
        <strain evidence="3 4">4Q3S-7</strain>
    </source>
</reference>
<sequence length="251" mass="26089">MTQLDRSRLPVGRRALVRSAVWSVPVVATAAAAPAFAASCGSLTAGYLDWGANYTRSTTTSGVASVPISGGEAVRVTMSSQLTNYTADTENYAATSDQVGATGKQGFSMYQTVKGQQYLNNPNNCQIVTISFSRKVYGLTFTMTDIDSATGDFVDAIAVTSDGSWSVAKGSSVTGSGTSTSDPLRPTGTNTRVDNETGAAGNAKFTFSGAVSTINIRYWSAMSTAIGQGIDPDQAVYLGPFTFSAYLTSGC</sequence>
<protein>
    <submittedName>
        <fullName evidence="3">Uncharacterized protein</fullName>
    </submittedName>
</protein>